<proteinExistence type="predicted"/>
<keyword evidence="1" id="KW-1133">Transmembrane helix</keyword>
<evidence type="ECO:0000313" key="4">
    <source>
        <dbReference type="Proteomes" id="UP000177785"/>
    </source>
</evidence>
<feature type="transmembrane region" description="Helical" evidence="1">
    <location>
        <begin position="168"/>
        <end position="189"/>
    </location>
</feature>
<comment type="caution">
    <text evidence="3">The sequence shown here is derived from an EMBL/GenBank/DDBJ whole genome shotgun (WGS) entry which is preliminary data.</text>
</comment>
<dbReference type="EMBL" id="MHNL01000001">
    <property type="protein sequence ID" value="OGZ46147.1"/>
    <property type="molecule type" value="Genomic_DNA"/>
</dbReference>
<dbReference type="Proteomes" id="UP000177785">
    <property type="component" value="Unassembled WGS sequence"/>
</dbReference>
<feature type="transmembrane region" description="Helical" evidence="1">
    <location>
        <begin position="112"/>
        <end position="130"/>
    </location>
</feature>
<sequence>MFGTIADIREQSKELFERYERHLSSAGLILGFIADSLTFQRVDLWFGNLALFFYIAVAASGIALINLYEERVVRGNFFAILYYWAPILVQYAFGGLFSGFVIFYTTSASLSSSWPFLLLLVGILVGNEFFKKRYLHLAFPVSIFFLALFSFFIFYLPILVGEMGARMFLLSGIASLMAIGLFLYVLSLFVSVRVRQSRRALFWGIGSVYVAVNILYFANIIPPIPLSLKDAGVYHSVRRDGGGYLVEGESQTWMDFFTHVRVHLRKGEPVYVFSAVFAPTKLDTEIIHHWQYYHEESDEWVTVSRSSFSIVGGRDGGYRGYSFKSNPAPGWWRVAIETSRGQRVGRVTFKVEHVLDRPDLVTETR</sequence>
<reference evidence="3 4" key="1">
    <citation type="journal article" date="2016" name="Nat. Commun.">
        <title>Thousands of microbial genomes shed light on interconnected biogeochemical processes in an aquifer system.</title>
        <authorList>
            <person name="Anantharaman K."/>
            <person name="Brown C.T."/>
            <person name="Hug L.A."/>
            <person name="Sharon I."/>
            <person name="Castelle C.J."/>
            <person name="Probst A.J."/>
            <person name="Thomas B.C."/>
            <person name="Singh A."/>
            <person name="Wilkins M.J."/>
            <person name="Karaoz U."/>
            <person name="Brodie E.L."/>
            <person name="Williams K.H."/>
            <person name="Hubbard S.S."/>
            <person name="Banfield J.F."/>
        </authorList>
    </citation>
    <scope>NUCLEOTIDE SEQUENCE [LARGE SCALE GENOMIC DNA]</scope>
</reference>
<evidence type="ECO:0000259" key="2">
    <source>
        <dbReference type="Pfam" id="PF11141"/>
    </source>
</evidence>
<dbReference type="Pfam" id="PF11141">
    <property type="entry name" value="DUF2914"/>
    <property type="match status" value="1"/>
</dbReference>
<keyword evidence="1" id="KW-0812">Transmembrane</keyword>
<protein>
    <recommendedName>
        <fullName evidence="2">DUF2914 domain-containing protein</fullName>
    </recommendedName>
</protein>
<gene>
    <name evidence="3" type="ORF">A2756_06050</name>
</gene>
<feature type="transmembrane region" description="Helical" evidence="1">
    <location>
        <begin position="45"/>
        <end position="68"/>
    </location>
</feature>
<feature type="domain" description="DUF2914" evidence="2">
    <location>
        <begin position="283"/>
        <end position="351"/>
    </location>
</feature>
<feature type="transmembrane region" description="Helical" evidence="1">
    <location>
        <begin position="137"/>
        <end position="156"/>
    </location>
</feature>
<dbReference type="STRING" id="1802115.A2756_06050"/>
<evidence type="ECO:0000313" key="3">
    <source>
        <dbReference type="EMBL" id="OGZ46147.1"/>
    </source>
</evidence>
<dbReference type="AlphaFoldDB" id="A0A1G2G7I5"/>
<feature type="transmembrane region" description="Helical" evidence="1">
    <location>
        <begin position="201"/>
        <end position="221"/>
    </location>
</feature>
<organism evidence="3 4">
    <name type="scientific">Candidatus Ryanbacteria bacterium RIFCSPHIGHO2_01_FULL_48_27</name>
    <dbReference type="NCBI Taxonomy" id="1802115"/>
    <lineage>
        <taxon>Bacteria</taxon>
        <taxon>Candidatus Ryaniibacteriota</taxon>
    </lineage>
</organism>
<dbReference type="InterPro" id="IPR022606">
    <property type="entry name" value="DUF2914"/>
</dbReference>
<name>A0A1G2G7I5_9BACT</name>
<keyword evidence="1" id="KW-0472">Membrane</keyword>
<feature type="transmembrane region" description="Helical" evidence="1">
    <location>
        <begin position="80"/>
        <end position="106"/>
    </location>
</feature>
<accession>A0A1G2G7I5</accession>
<evidence type="ECO:0000256" key="1">
    <source>
        <dbReference type="SAM" id="Phobius"/>
    </source>
</evidence>